<dbReference type="STRING" id="49451.A0A1J6IW26"/>
<name>A0A1J6IW26_NICAT</name>
<dbReference type="PANTHER" id="PTHR31286:SF177">
    <property type="entry name" value="ENDONUCLEASE_EXONUCLEASE_PHOSPHATASE"/>
    <property type="match status" value="1"/>
</dbReference>
<keyword evidence="4" id="KW-1185">Reference proteome</keyword>
<feature type="region of interest" description="Disordered" evidence="1">
    <location>
        <begin position="166"/>
        <end position="291"/>
    </location>
</feature>
<protein>
    <recommendedName>
        <fullName evidence="2">DUF4283 domain-containing protein</fullName>
    </recommendedName>
</protein>
<dbReference type="AlphaFoldDB" id="A0A1J6IW26"/>
<dbReference type="InterPro" id="IPR040256">
    <property type="entry name" value="At4g02000-like"/>
</dbReference>
<proteinExistence type="predicted"/>
<dbReference type="EMBL" id="MJEQ01037183">
    <property type="protein sequence ID" value="OIT08476.1"/>
    <property type="molecule type" value="Genomic_DNA"/>
</dbReference>
<sequence>MVRFADRCKFTVVGKFSNTITRIEVIRRSFIDQTELRGAVKITYFNARTVYIDLDNEFDHSTPNEDLPSVPIWVVIPELPCHLYYMEILTPLLSPIGKSLYLDLASFQKTRGSVAKVKIQIDLTKERPHYVRLGYDEEQDKMDMENGRKHLGHSEYTCEIRLKEEEKKKRKEEEAAETSNSRPTNHKKSKEEAGINKKQMKEHEGITKSNAQDKRKNHKTAEYQKEAEHQSAVAEITEEEWQTQRKKNFKGTSQSKIQQQVYMPKQSNTQQQQVRSVDSGVQNQPIPPIPPSISADCEEIPIARQEGVPNGEGFPHVLHECANAQLNDHRIDQPNPHYESVTIEEDSESFSSEEDPSAQMKALLKGKAKVAADFQRKAMRNKNVGISINEPPDDSVFEPCNPAKIQA</sequence>
<dbReference type="PANTHER" id="PTHR31286">
    <property type="entry name" value="GLYCINE-RICH CELL WALL STRUCTURAL PROTEIN 1.8-LIKE"/>
    <property type="match status" value="1"/>
</dbReference>
<evidence type="ECO:0000313" key="4">
    <source>
        <dbReference type="Proteomes" id="UP000187609"/>
    </source>
</evidence>
<feature type="compositionally biased region" description="Basic and acidic residues" evidence="1">
    <location>
        <begin position="189"/>
        <end position="229"/>
    </location>
</feature>
<organism evidence="3 4">
    <name type="scientific">Nicotiana attenuata</name>
    <name type="common">Coyote tobacco</name>
    <dbReference type="NCBI Taxonomy" id="49451"/>
    <lineage>
        <taxon>Eukaryota</taxon>
        <taxon>Viridiplantae</taxon>
        <taxon>Streptophyta</taxon>
        <taxon>Embryophyta</taxon>
        <taxon>Tracheophyta</taxon>
        <taxon>Spermatophyta</taxon>
        <taxon>Magnoliopsida</taxon>
        <taxon>eudicotyledons</taxon>
        <taxon>Gunneridae</taxon>
        <taxon>Pentapetalae</taxon>
        <taxon>asterids</taxon>
        <taxon>lamiids</taxon>
        <taxon>Solanales</taxon>
        <taxon>Solanaceae</taxon>
        <taxon>Nicotianoideae</taxon>
        <taxon>Nicotianeae</taxon>
        <taxon>Nicotiana</taxon>
    </lineage>
</organism>
<evidence type="ECO:0000256" key="1">
    <source>
        <dbReference type="SAM" id="MobiDB-lite"/>
    </source>
</evidence>
<comment type="caution">
    <text evidence="3">The sequence shown here is derived from an EMBL/GenBank/DDBJ whole genome shotgun (WGS) entry which is preliminary data.</text>
</comment>
<dbReference type="OMA" id="AMEHEEQ"/>
<dbReference type="InterPro" id="IPR025558">
    <property type="entry name" value="DUF4283"/>
</dbReference>
<evidence type="ECO:0000313" key="3">
    <source>
        <dbReference type="EMBL" id="OIT08476.1"/>
    </source>
</evidence>
<feature type="compositionally biased region" description="Polar residues" evidence="1">
    <location>
        <begin position="250"/>
        <end position="284"/>
    </location>
</feature>
<accession>A0A1J6IW26</accession>
<dbReference type="Gramene" id="OIT08476">
    <property type="protein sequence ID" value="OIT08476"/>
    <property type="gene ID" value="A4A49_52017"/>
</dbReference>
<dbReference type="Proteomes" id="UP000187609">
    <property type="component" value="Unassembled WGS sequence"/>
</dbReference>
<dbReference type="Pfam" id="PF14111">
    <property type="entry name" value="DUF4283"/>
    <property type="match status" value="1"/>
</dbReference>
<reference evidence="3" key="1">
    <citation type="submission" date="2016-11" db="EMBL/GenBank/DDBJ databases">
        <title>The genome of Nicotiana attenuata.</title>
        <authorList>
            <person name="Xu S."/>
            <person name="Brockmoeller T."/>
            <person name="Gaquerel E."/>
            <person name="Navarro A."/>
            <person name="Kuhl H."/>
            <person name="Gase K."/>
            <person name="Ling Z."/>
            <person name="Zhou W."/>
            <person name="Kreitzer C."/>
            <person name="Stanke M."/>
            <person name="Tang H."/>
            <person name="Lyons E."/>
            <person name="Pandey P."/>
            <person name="Pandey S.P."/>
            <person name="Timmermann B."/>
            <person name="Baldwin I.T."/>
        </authorList>
    </citation>
    <scope>NUCLEOTIDE SEQUENCE [LARGE SCALE GENOMIC DNA]</scope>
    <source>
        <strain evidence="3">UT</strain>
    </source>
</reference>
<evidence type="ECO:0000259" key="2">
    <source>
        <dbReference type="Pfam" id="PF14111"/>
    </source>
</evidence>
<feature type="region of interest" description="Disordered" evidence="1">
    <location>
        <begin position="384"/>
        <end position="407"/>
    </location>
</feature>
<feature type="domain" description="DUF4283" evidence="2">
    <location>
        <begin position="6"/>
        <end position="60"/>
    </location>
</feature>
<gene>
    <name evidence="3" type="ORF">A4A49_52017</name>
</gene>